<evidence type="ECO:0000256" key="13">
    <source>
        <dbReference type="PROSITE-ProRule" id="PRU00708"/>
    </source>
</evidence>
<dbReference type="GO" id="GO:0004526">
    <property type="term" value="F:ribonuclease P activity"/>
    <property type="evidence" value="ECO:0007669"/>
    <property type="project" value="UniProtKB-EC"/>
</dbReference>
<evidence type="ECO:0000256" key="1">
    <source>
        <dbReference type="ARBA" id="ARBA00000928"/>
    </source>
</evidence>
<evidence type="ECO:0000256" key="5">
    <source>
        <dbReference type="ARBA" id="ARBA00022694"/>
    </source>
</evidence>
<sequence>MEVAAVPAKARKKSHRPEALFRHALDACSRNKDLSGALTLLESADGQNIHLTSYHFNSLLHILSTSIETLEDNDTRKASVFETAFKVFDRMVSSGATPTEATITTMARIASCRAEIGGDMAFDLVKSMEEKYGAVPKLRTYDPALMEFCRSGKSEKAYSVEEHMLSYGIFPEEPEVTALLEVSSKKGDGERVYGYLQKLRSCVGCSALWTADVLESWFTSEPAVHVGKPNWDAEMVKTALWMNGGGWHGLGWLGKGKWKVLRESVASLAVQRDKKKNFMSFQEWLDSHDTYKAVIDGANVALYQQNFVDGEFSLLQLNAVVTELKERFQGKWPLVVLHRKRYCKLMENPSNRQLLETWCGAGAIYTTPVGSNDDWYWLYAAVKLKSLLVTNDEMRDHIYELLGSNFFPKWKERHQVKYTFLHGRLVLKMPPPYSLFIQESERGSWHVPLCDNNQDETSRIWLCITRQELTTDSLMENGGIMKKTLQAHDETTAGSIAGKRKERSP</sequence>
<evidence type="ECO:0000313" key="18">
    <source>
        <dbReference type="Proteomes" id="UP000639772"/>
    </source>
</evidence>
<dbReference type="Gene3D" id="1.25.40.10">
    <property type="entry name" value="Tetratricopeptide repeat domain"/>
    <property type="match status" value="1"/>
</dbReference>
<keyword evidence="6" id="KW-0540">Nuclease</keyword>
<dbReference type="InterPro" id="IPR033443">
    <property type="entry name" value="PROP1-like_PPR_dom"/>
</dbReference>
<protein>
    <recommendedName>
        <fullName evidence="4">ribonuclease P</fullName>
        <ecNumber evidence="4">3.1.26.5</ecNumber>
    </recommendedName>
</protein>
<dbReference type="Gene3D" id="3.40.50.11980">
    <property type="match status" value="1"/>
</dbReference>
<dbReference type="AlphaFoldDB" id="A0A835VIN3"/>
<feature type="domain" description="PRORP" evidence="15">
    <location>
        <begin position="257"/>
        <end position="463"/>
    </location>
</feature>
<dbReference type="PROSITE" id="PS51375">
    <property type="entry name" value="PPR"/>
    <property type="match status" value="1"/>
</dbReference>
<evidence type="ECO:0000259" key="16">
    <source>
        <dbReference type="Pfam" id="PF17177"/>
    </source>
</evidence>
<evidence type="ECO:0000256" key="4">
    <source>
        <dbReference type="ARBA" id="ARBA00012179"/>
    </source>
</evidence>
<keyword evidence="5" id="KW-0819">tRNA processing</keyword>
<reference evidence="17 18" key="1">
    <citation type="journal article" date="2020" name="Nat. Food">
        <title>A phased Vanilla planifolia genome enables genetic improvement of flavour and production.</title>
        <authorList>
            <person name="Hasing T."/>
            <person name="Tang H."/>
            <person name="Brym M."/>
            <person name="Khazi F."/>
            <person name="Huang T."/>
            <person name="Chambers A.H."/>
        </authorList>
    </citation>
    <scope>NUCLEOTIDE SEQUENCE [LARGE SCALE GENOMIC DNA]</scope>
    <source>
        <tissue evidence="17">Leaf</tissue>
    </source>
</reference>
<evidence type="ECO:0000256" key="8">
    <source>
        <dbReference type="ARBA" id="ARBA00022737"/>
    </source>
</evidence>
<dbReference type="FunFam" id="3.40.50.11980:FF:000002">
    <property type="entry name" value="Proteinaceous RNase P 2"/>
    <property type="match status" value="1"/>
</dbReference>
<evidence type="ECO:0000256" key="9">
    <source>
        <dbReference type="ARBA" id="ARBA00022801"/>
    </source>
</evidence>
<dbReference type="Proteomes" id="UP000639772">
    <property type="component" value="Chromosome 1"/>
</dbReference>
<accession>A0A835VIN3</accession>
<keyword evidence="8" id="KW-0677">Repeat</keyword>
<evidence type="ECO:0000256" key="12">
    <source>
        <dbReference type="ARBA" id="ARBA00023211"/>
    </source>
</evidence>
<feature type="domain" description="PROP1-like PPR" evidence="16">
    <location>
        <begin position="9"/>
        <end position="223"/>
    </location>
</feature>
<feature type="region of interest" description="Disordered" evidence="14">
    <location>
        <begin position="486"/>
        <end position="505"/>
    </location>
</feature>
<dbReference type="InterPro" id="IPR031595">
    <property type="entry name" value="PRORP_C"/>
</dbReference>
<dbReference type="PANTHER" id="PTHR13547">
    <property type="match status" value="1"/>
</dbReference>
<evidence type="ECO:0000259" key="15">
    <source>
        <dbReference type="Pfam" id="PF16953"/>
    </source>
</evidence>
<dbReference type="EMBL" id="JADCNM010000001">
    <property type="protein sequence ID" value="KAG0502059.1"/>
    <property type="molecule type" value="Genomic_DNA"/>
</dbReference>
<keyword evidence="12" id="KW-0464">Manganese</keyword>
<comment type="cofactor">
    <cofactor evidence="2">
        <name>Mg(2+)</name>
        <dbReference type="ChEBI" id="CHEBI:18420"/>
    </cofactor>
</comment>
<evidence type="ECO:0000313" key="17">
    <source>
        <dbReference type="EMBL" id="KAG0502059.1"/>
    </source>
</evidence>
<evidence type="ECO:0000256" key="6">
    <source>
        <dbReference type="ARBA" id="ARBA00022722"/>
    </source>
</evidence>
<comment type="similarity">
    <text evidence="3">Belongs to the PPR family. P subfamily.</text>
</comment>
<keyword evidence="10" id="KW-0862">Zinc</keyword>
<keyword evidence="11" id="KW-0460">Magnesium</keyword>
<evidence type="ECO:0000256" key="7">
    <source>
        <dbReference type="ARBA" id="ARBA00022723"/>
    </source>
</evidence>
<dbReference type="Pfam" id="PF17177">
    <property type="entry name" value="PPR_long"/>
    <property type="match status" value="1"/>
</dbReference>
<comment type="caution">
    <text evidence="17">The sequence shown here is derived from an EMBL/GenBank/DDBJ whole genome shotgun (WGS) entry which is preliminary data.</text>
</comment>
<feature type="repeat" description="PPR" evidence="13">
    <location>
        <begin position="137"/>
        <end position="171"/>
    </location>
</feature>
<dbReference type="GO" id="GO:0046872">
    <property type="term" value="F:metal ion binding"/>
    <property type="evidence" value="ECO:0007669"/>
    <property type="project" value="UniProtKB-KW"/>
</dbReference>
<evidence type="ECO:0000256" key="14">
    <source>
        <dbReference type="SAM" id="MobiDB-lite"/>
    </source>
</evidence>
<gene>
    <name evidence="17" type="ORF">HPP92_002131</name>
</gene>
<dbReference type="OrthoDB" id="46913at2759"/>
<proteinExistence type="inferred from homology"/>
<keyword evidence="7" id="KW-0479">Metal-binding</keyword>
<dbReference type="InterPro" id="IPR002885">
    <property type="entry name" value="PPR_rpt"/>
</dbReference>
<evidence type="ECO:0000256" key="3">
    <source>
        <dbReference type="ARBA" id="ARBA00007626"/>
    </source>
</evidence>
<evidence type="ECO:0000256" key="10">
    <source>
        <dbReference type="ARBA" id="ARBA00022833"/>
    </source>
</evidence>
<dbReference type="EC" id="3.1.26.5" evidence="4"/>
<dbReference type="Pfam" id="PF16953">
    <property type="entry name" value="PRORP"/>
    <property type="match status" value="1"/>
</dbReference>
<dbReference type="InterPro" id="IPR011990">
    <property type="entry name" value="TPR-like_helical_dom_sf"/>
</dbReference>
<keyword evidence="9" id="KW-0378">Hydrolase</keyword>
<comment type="catalytic activity">
    <reaction evidence="1">
        <text>Endonucleolytic cleavage of RNA, removing 5'-extranucleotides from tRNA precursor.</text>
        <dbReference type="EC" id="3.1.26.5"/>
    </reaction>
</comment>
<evidence type="ECO:0000256" key="2">
    <source>
        <dbReference type="ARBA" id="ARBA00001946"/>
    </source>
</evidence>
<dbReference type="PANTHER" id="PTHR13547:SF13">
    <property type="entry name" value="PROTEINACEOUS RNASE P 2"/>
    <property type="match status" value="1"/>
</dbReference>
<organism evidence="17 18">
    <name type="scientific">Vanilla planifolia</name>
    <name type="common">Vanilla</name>
    <dbReference type="NCBI Taxonomy" id="51239"/>
    <lineage>
        <taxon>Eukaryota</taxon>
        <taxon>Viridiplantae</taxon>
        <taxon>Streptophyta</taxon>
        <taxon>Embryophyta</taxon>
        <taxon>Tracheophyta</taxon>
        <taxon>Spermatophyta</taxon>
        <taxon>Magnoliopsida</taxon>
        <taxon>Liliopsida</taxon>
        <taxon>Asparagales</taxon>
        <taxon>Orchidaceae</taxon>
        <taxon>Vanilloideae</taxon>
        <taxon>Vanilleae</taxon>
        <taxon>Vanilla</taxon>
    </lineage>
</organism>
<name>A0A835VIN3_VANPL</name>
<evidence type="ECO:0000256" key="11">
    <source>
        <dbReference type="ARBA" id="ARBA00022842"/>
    </source>
</evidence>
<dbReference type="GO" id="GO:0001682">
    <property type="term" value="P:tRNA 5'-leader removal"/>
    <property type="evidence" value="ECO:0007669"/>
    <property type="project" value="TreeGrafter"/>
</dbReference>